<dbReference type="OrthoDB" id="1434945at2759"/>
<gene>
    <name evidence="3" type="ORF">GIB67_019770</name>
</gene>
<evidence type="ECO:0000313" key="4">
    <source>
        <dbReference type="Proteomes" id="UP000541444"/>
    </source>
</evidence>
<comment type="caution">
    <text evidence="3">The sequence shown here is derived from an EMBL/GenBank/DDBJ whole genome shotgun (WGS) entry which is preliminary data.</text>
</comment>
<dbReference type="PANTHER" id="PTHR46033:SF8">
    <property type="entry name" value="PROTEIN MAINTENANCE OF MERISTEMS-LIKE"/>
    <property type="match status" value="1"/>
</dbReference>
<reference evidence="3 4" key="1">
    <citation type="journal article" date="2020" name="IScience">
        <title>Genome Sequencing of the Endangered Kingdonia uniflora (Circaeasteraceae, Ranunculales) Reveals Potential Mechanisms of Evolutionary Specialization.</title>
        <authorList>
            <person name="Sun Y."/>
            <person name="Deng T."/>
            <person name="Zhang A."/>
            <person name="Moore M.J."/>
            <person name="Landis J.B."/>
            <person name="Lin N."/>
            <person name="Zhang H."/>
            <person name="Zhang X."/>
            <person name="Huang J."/>
            <person name="Zhang X."/>
            <person name="Sun H."/>
            <person name="Wang H."/>
        </authorList>
    </citation>
    <scope>NUCLEOTIDE SEQUENCE [LARGE SCALE GENOMIC DNA]</scope>
    <source>
        <strain evidence="3">TB1705</strain>
        <tissue evidence="3">Leaf</tissue>
    </source>
</reference>
<dbReference type="Pfam" id="PF10536">
    <property type="entry name" value="PMD"/>
    <property type="match status" value="1"/>
</dbReference>
<dbReference type="AlphaFoldDB" id="A0A7J7MKC1"/>
<dbReference type="PANTHER" id="PTHR46033">
    <property type="entry name" value="PROTEIN MAIN-LIKE 2"/>
    <property type="match status" value="1"/>
</dbReference>
<protein>
    <recommendedName>
        <fullName evidence="2">Aminotransferase-like plant mobile domain-containing protein</fullName>
    </recommendedName>
</protein>
<evidence type="ECO:0000313" key="3">
    <source>
        <dbReference type="EMBL" id="KAF6155244.1"/>
    </source>
</evidence>
<organism evidence="3 4">
    <name type="scientific">Kingdonia uniflora</name>
    <dbReference type="NCBI Taxonomy" id="39325"/>
    <lineage>
        <taxon>Eukaryota</taxon>
        <taxon>Viridiplantae</taxon>
        <taxon>Streptophyta</taxon>
        <taxon>Embryophyta</taxon>
        <taxon>Tracheophyta</taxon>
        <taxon>Spermatophyta</taxon>
        <taxon>Magnoliopsida</taxon>
        <taxon>Ranunculales</taxon>
        <taxon>Circaeasteraceae</taxon>
        <taxon>Kingdonia</taxon>
    </lineage>
</organism>
<sequence>MVRLGNFGHLHNLGFKGLLVFADFMVGFDAYTLTVLVKSCWSNVTVGRQIHVRKIIYEELNVSTKPPPPLPQNYESRDSRRLTQSDENGHLSASVTTTSARVGFKSQSVLVKLYEVYLILIDVPHLKQRLKATNLMSLFNCKVGNGDNQVIVLMVERWWATTHTFHLPCGELGITPRDFMMHTGITIETEELMALDDSYTKYGNAIAIFPNMVSEDYGKGCISFAHLRTYLDHTKVNIKDLVNVNTIIRAFMLL</sequence>
<accession>A0A7J7MKC1</accession>
<evidence type="ECO:0000256" key="1">
    <source>
        <dbReference type="SAM" id="MobiDB-lite"/>
    </source>
</evidence>
<dbReference type="InterPro" id="IPR044824">
    <property type="entry name" value="MAIN-like"/>
</dbReference>
<evidence type="ECO:0000259" key="2">
    <source>
        <dbReference type="Pfam" id="PF10536"/>
    </source>
</evidence>
<dbReference type="EMBL" id="JACGCM010001428">
    <property type="protein sequence ID" value="KAF6155244.1"/>
    <property type="molecule type" value="Genomic_DNA"/>
</dbReference>
<keyword evidence="4" id="KW-1185">Reference proteome</keyword>
<feature type="compositionally biased region" description="Basic and acidic residues" evidence="1">
    <location>
        <begin position="75"/>
        <end position="89"/>
    </location>
</feature>
<name>A0A7J7MKC1_9MAGN</name>
<feature type="domain" description="Aminotransferase-like plant mobile" evidence="2">
    <location>
        <begin position="147"/>
        <end position="198"/>
    </location>
</feature>
<proteinExistence type="predicted"/>
<feature type="region of interest" description="Disordered" evidence="1">
    <location>
        <begin position="66"/>
        <end position="90"/>
    </location>
</feature>
<dbReference type="Proteomes" id="UP000541444">
    <property type="component" value="Unassembled WGS sequence"/>
</dbReference>
<dbReference type="InterPro" id="IPR019557">
    <property type="entry name" value="AminoTfrase-like_pln_mobile"/>
</dbReference>
<dbReference type="GO" id="GO:0010073">
    <property type="term" value="P:meristem maintenance"/>
    <property type="evidence" value="ECO:0007669"/>
    <property type="project" value="InterPro"/>
</dbReference>